<organism evidence="2 3">
    <name type="scientific">Steinernema carpocapsae</name>
    <name type="common">Entomopathogenic nematode</name>
    <dbReference type="NCBI Taxonomy" id="34508"/>
    <lineage>
        <taxon>Eukaryota</taxon>
        <taxon>Metazoa</taxon>
        <taxon>Ecdysozoa</taxon>
        <taxon>Nematoda</taxon>
        <taxon>Chromadorea</taxon>
        <taxon>Rhabditida</taxon>
        <taxon>Tylenchina</taxon>
        <taxon>Panagrolaimomorpha</taxon>
        <taxon>Strongyloidoidea</taxon>
        <taxon>Steinernematidae</taxon>
        <taxon>Steinernema</taxon>
    </lineage>
</organism>
<gene>
    <name evidence="2" type="ORF">L596_019510</name>
</gene>
<feature type="transmembrane region" description="Helical" evidence="1">
    <location>
        <begin position="20"/>
        <end position="47"/>
    </location>
</feature>
<protein>
    <submittedName>
        <fullName evidence="2">Uncharacterized protein</fullName>
    </submittedName>
</protein>
<dbReference type="AlphaFoldDB" id="A0A4U5MRK0"/>
<comment type="caution">
    <text evidence="2">The sequence shown here is derived from an EMBL/GenBank/DDBJ whole genome shotgun (WGS) entry which is preliminary data.</text>
</comment>
<dbReference type="Proteomes" id="UP000298663">
    <property type="component" value="Unassembled WGS sequence"/>
</dbReference>
<accession>A0A4U5MRK0</accession>
<keyword evidence="3" id="KW-1185">Reference proteome</keyword>
<keyword evidence="1" id="KW-0812">Transmembrane</keyword>
<dbReference type="EMBL" id="AZBU02000006">
    <property type="protein sequence ID" value="TKR71983.1"/>
    <property type="molecule type" value="Genomic_DNA"/>
</dbReference>
<reference evidence="2 3" key="1">
    <citation type="journal article" date="2015" name="Genome Biol.">
        <title>Comparative genomics of Steinernema reveals deeply conserved gene regulatory networks.</title>
        <authorList>
            <person name="Dillman A.R."/>
            <person name="Macchietto M."/>
            <person name="Porter C.F."/>
            <person name="Rogers A."/>
            <person name="Williams B."/>
            <person name="Antoshechkin I."/>
            <person name="Lee M.M."/>
            <person name="Goodwin Z."/>
            <person name="Lu X."/>
            <person name="Lewis E.E."/>
            <person name="Goodrich-Blair H."/>
            <person name="Stock S.P."/>
            <person name="Adams B.J."/>
            <person name="Sternberg P.W."/>
            <person name="Mortazavi A."/>
        </authorList>
    </citation>
    <scope>NUCLEOTIDE SEQUENCE [LARGE SCALE GENOMIC DNA]</scope>
    <source>
        <strain evidence="2 3">ALL</strain>
    </source>
</reference>
<evidence type="ECO:0000313" key="2">
    <source>
        <dbReference type="EMBL" id="TKR71983.1"/>
    </source>
</evidence>
<name>A0A4U5MRK0_STECR</name>
<evidence type="ECO:0000256" key="1">
    <source>
        <dbReference type="SAM" id="Phobius"/>
    </source>
</evidence>
<keyword evidence="1" id="KW-1133">Transmembrane helix</keyword>
<sequence length="151" mass="18280">MSSARRSFRFSNEAKIWSRWSIFLLVSCILLTLLLGAFIISFTPWAYSKGWKFLRRFKRKPRFKQVTMVVKPLRDRAWKTAGVFTARRRFPRLYPLMLGFRKDPRKPHHKPRMEGIQKGCEIAIRNRNEEDRSHRIKKEVDIMPYYSRFLQ</sequence>
<evidence type="ECO:0000313" key="3">
    <source>
        <dbReference type="Proteomes" id="UP000298663"/>
    </source>
</evidence>
<proteinExistence type="predicted"/>
<keyword evidence="1" id="KW-0472">Membrane</keyword>
<reference evidence="2 3" key="2">
    <citation type="journal article" date="2019" name="G3 (Bethesda)">
        <title>Hybrid Assembly of the Genome of the Entomopathogenic Nematode Steinernema carpocapsae Identifies the X-Chromosome.</title>
        <authorList>
            <person name="Serra L."/>
            <person name="Macchietto M."/>
            <person name="Macias-Munoz A."/>
            <person name="McGill C.J."/>
            <person name="Rodriguez I.M."/>
            <person name="Rodriguez B."/>
            <person name="Murad R."/>
            <person name="Mortazavi A."/>
        </authorList>
    </citation>
    <scope>NUCLEOTIDE SEQUENCE [LARGE SCALE GENOMIC DNA]</scope>
    <source>
        <strain evidence="2 3">ALL</strain>
    </source>
</reference>